<dbReference type="Pfam" id="PF06073">
    <property type="entry name" value="DUF934"/>
    <property type="match status" value="1"/>
</dbReference>
<name>A0ABV3Z2U4_9PROT</name>
<proteinExistence type="predicted"/>
<keyword evidence="2" id="KW-1185">Reference proteome</keyword>
<sequence length="154" mass="17125">MTLLKFSHERLLPTLSEPLEEVTLTDWRENPSGNAGATALVVDNDIPLSDIASDLSGFSVVILNFPKFQDGRAYSQARLLRDRYGYTGEIRARGDVLRDQISYMVRCGFNAFEFSGEDVSGADKALREFSFAYQPGADNEAPVWRKRLSRAAAA</sequence>
<dbReference type="RefSeq" id="WP_369313038.1">
    <property type="nucleotide sequence ID" value="NZ_JBEHZE010000001.1"/>
</dbReference>
<accession>A0ABV3Z2U4</accession>
<reference evidence="1 2" key="1">
    <citation type="submission" date="2024-05" db="EMBL/GenBank/DDBJ databases">
        <title>Three bacterial strains, DH-69, EH-24, and ECK-19 isolated from coastal sediments.</title>
        <authorList>
            <person name="Ye Y.-Q."/>
            <person name="Du Z.-J."/>
        </authorList>
    </citation>
    <scope>NUCLEOTIDE SEQUENCE [LARGE SCALE GENOMIC DNA]</scope>
    <source>
        <strain evidence="1 2">ECK-19</strain>
    </source>
</reference>
<organism evidence="1 2">
    <name type="scientific">Hyphococcus lacteus</name>
    <dbReference type="NCBI Taxonomy" id="3143536"/>
    <lineage>
        <taxon>Bacteria</taxon>
        <taxon>Pseudomonadati</taxon>
        <taxon>Pseudomonadota</taxon>
        <taxon>Alphaproteobacteria</taxon>
        <taxon>Parvularculales</taxon>
        <taxon>Parvularculaceae</taxon>
        <taxon>Hyphococcus</taxon>
    </lineage>
</organism>
<dbReference type="PIRSF" id="PIRSF030820">
    <property type="entry name" value="UCP030820"/>
    <property type="match status" value="1"/>
</dbReference>
<dbReference type="Proteomes" id="UP001560685">
    <property type="component" value="Unassembled WGS sequence"/>
</dbReference>
<evidence type="ECO:0000313" key="2">
    <source>
        <dbReference type="Proteomes" id="UP001560685"/>
    </source>
</evidence>
<evidence type="ECO:0000313" key="1">
    <source>
        <dbReference type="EMBL" id="MEX6633094.1"/>
    </source>
</evidence>
<gene>
    <name evidence="1" type="ORF">ABFZ84_05980</name>
</gene>
<protein>
    <submittedName>
        <fullName evidence="1">DUF934 domain-containing protein</fullName>
    </submittedName>
</protein>
<dbReference type="InterPro" id="IPR008318">
    <property type="entry name" value="UCP030820"/>
</dbReference>
<comment type="caution">
    <text evidence="1">The sequence shown here is derived from an EMBL/GenBank/DDBJ whole genome shotgun (WGS) entry which is preliminary data.</text>
</comment>
<dbReference type="EMBL" id="JBEHZE010000001">
    <property type="protein sequence ID" value="MEX6633094.1"/>
    <property type="molecule type" value="Genomic_DNA"/>
</dbReference>